<comment type="caution">
    <text evidence="1">The sequence shown here is derived from an EMBL/GenBank/DDBJ whole genome shotgun (WGS) entry which is preliminary data.</text>
</comment>
<protein>
    <recommendedName>
        <fullName evidence="3">Phosphatidylethanolamine-binding protein</fullName>
    </recommendedName>
</protein>
<name>A0AAN5C5M2_9BILA</name>
<dbReference type="Gene3D" id="3.90.280.10">
    <property type="entry name" value="PEBP-like"/>
    <property type="match status" value="1"/>
</dbReference>
<dbReference type="SUPFAM" id="SSF49777">
    <property type="entry name" value="PEBP-like"/>
    <property type="match status" value="1"/>
</dbReference>
<dbReference type="InterPro" id="IPR035810">
    <property type="entry name" value="PEBP_euk"/>
</dbReference>
<dbReference type="AlphaFoldDB" id="A0AAN5C5M2"/>
<accession>A0AAN5C5M2</accession>
<dbReference type="Pfam" id="PF01161">
    <property type="entry name" value="PBP"/>
    <property type="match status" value="1"/>
</dbReference>
<dbReference type="EMBL" id="BTRK01000001">
    <property type="protein sequence ID" value="GMR31490.1"/>
    <property type="molecule type" value="Genomic_DNA"/>
</dbReference>
<evidence type="ECO:0000313" key="1">
    <source>
        <dbReference type="EMBL" id="GMR31490.1"/>
    </source>
</evidence>
<sequence>ATVAADRFQDEKVVPDVFANSPQQTMTVTYIDETNVQEGNQLTPTQVKHTPTVEWKPDGDALYTLIMTDPDSLTPVRQYLHWLVINIHGSDVSTGVQVAAYQGAGPPPGTGAHRYVFSVWKQNRTLVTDDHGKTTSQMSMLGRLRFNTTEYASRVSGDTNPTPVAANFFKASFDDYVKYLQGQFEK</sequence>
<gene>
    <name evidence="1" type="ORF">PMAYCL1PPCAC_01685</name>
</gene>
<evidence type="ECO:0000313" key="2">
    <source>
        <dbReference type="Proteomes" id="UP001328107"/>
    </source>
</evidence>
<dbReference type="CDD" id="cd00866">
    <property type="entry name" value="PEBP_euk"/>
    <property type="match status" value="1"/>
</dbReference>
<feature type="non-terminal residue" evidence="1">
    <location>
        <position position="186"/>
    </location>
</feature>
<dbReference type="Proteomes" id="UP001328107">
    <property type="component" value="Unassembled WGS sequence"/>
</dbReference>
<dbReference type="InterPro" id="IPR008914">
    <property type="entry name" value="PEBP"/>
</dbReference>
<keyword evidence="2" id="KW-1185">Reference proteome</keyword>
<reference evidence="2" key="1">
    <citation type="submission" date="2022-10" db="EMBL/GenBank/DDBJ databases">
        <title>Genome assembly of Pristionchus species.</title>
        <authorList>
            <person name="Yoshida K."/>
            <person name="Sommer R.J."/>
        </authorList>
    </citation>
    <scope>NUCLEOTIDE SEQUENCE [LARGE SCALE GENOMIC DNA]</scope>
    <source>
        <strain evidence="2">RS5460</strain>
    </source>
</reference>
<dbReference type="PANTHER" id="PTHR11362">
    <property type="entry name" value="PHOSPHATIDYLETHANOLAMINE-BINDING PROTEIN"/>
    <property type="match status" value="1"/>
</dbReference>
<proteinExistence type="predicted"/>
<dbReference type="PANTHER" id="PTHR11362:SF82">
    <property type="entry name" value="PHOSPHATIDYLETHANOLAMINE-BINDING PROTEIN 4"/>
    <property type="match status" value="1"/>
</dbReference>
<dbReference type="InterPro" id="IPR036610">
    <property type="entry name" value="PEBP-like_sf"/>
</dbReference>
<feature type="non-terminal residue" evidence="1">
    <location>
        <position position="1"/>
    </location>
</feature>
<evidence type="ECO:0008006" key="3">
    <source>
        <dbReference type="Google" id="ProtNLM"/>
    </source>
</evidence>
<organism evidence="1 2">
    <name type="scientific">Pristionchus mayeri</name>
    <dbReference type="NCBI Taxonomy" id="1317129"/>
    <lineage>
        <taxon>Eukaryota</taxon>
        <taxon>Metazoa</taxon>
        <taxon>Ecdysozoa</taxon>
        <taxon>Nematoda</taxon>
        <taxon>Chromadorea</taxon>
        <taxon>Rhabditida</taxon>
        <taxon>Rhabditina</taxon>
        <taxon>Diplogasteromorpha</taxon>
        <taxon>Diplogasteroidea</taxon>
        <taxon>Neodiplogasteridae</taxon>
        <taxon>Pristionchus</taxon>
    </lineage>
</organism>